<keyword evidence="3" id="KW-1185">Reference proteome</keyword>
<accession>Q1CY61</accession>
<proteinExistence type="predicted"/>
<dbReference type="EnsemblBacteria" id="ABF89118">
    <property type="protein sequence ID" value="ABF89118"/>
    <property type="gene ID" value="MXAN_6540"/>
</dbReference>
<feature type="compositionally biased region" description="Low complexity" evidence="1">
    <location>
        <begin position="65"/>
        <end position="84"/>
    </location>
</feature>
<evidence type="ECO:0000256" key="1">
    <source>
        <dbReference type="SAM" id="MobiDB-lite"/>
    </source>
</evidence>
<organism evidence="2 3">
    <name type="scientific">Myxococcus xanthus (strain DK1622)</name>
    <dbReference type="NCBI Taxonomy" id="246197"/>
    <lineage>
        <taxon>Bacteria</taxon>
        <taxon>Pseudomonadati</taxon>
        <taxon>Myxococcota</taxon>
        <taxon>Myxococcia</taxon>
        <taxon>Myxococcales</taxon>
        <taxon>Cystobacterineae</taxon>
        <taxon>Myxococcaceae</taxon>
        <taxon>Myxococcus</taxon>
    </lineage>
</organism>
<dbReference type="KEGG" id="mxa:MXAN_6540"/>
<gene>
    <name evidence="2" type="ordered locus">MXAN_6540</name>
</gene>
<evidence type="ECO:0000313" key="2">
    <source>
        <dbReference type="EMBL" id="ABF89118.1"/>
    </source>
</evidence>
<evidence type="ECO:0000313" key="3">
    <source>
        <dbReference type="Proteomes" id="UP000002402"/>
    </source>
</evidence>
<name>Q1CY61_MYXXD</name>
<reference evidence="2 3" key="1">
    <citation type="journal article" date="2006" name="Proc. Natl. Acad. Sci. U.S.A.">
        <title>Evolution of sensory complexity recorded in a myxobacterial genome.</title>
        <authorList>
            <person name="Goldman B.S."/>
            <person name="Nierman W.C."/>
            <person name="Kaiser D."/>
            <person name="Slater S.C."/>
            <person name="Durkin A.S."/>
            <person name="Eisen J.A."/>
            <person name="Ronning C.M."/>
            <person name="Barbazuk W.B."/>
            <person name="Blanchard M."/>
            <person name="Field C."/>
            <person name="Halling C."/>
            <person name="Hinkle G."/>
            <person name="Iartchuk O."/>
            <person name="Kim H.S."/>
            <person name="Mackenzie C."/>
            <person name="Madupu R."/>
            <person name="Miller N."/>
            <person name="Shvartsbeyn A."/>
            <person name="Sullivan S.A."/>
            <person name="Vaudin M."/>
            <person name="Wiegand R."/>
            <person name="Kaplan H.B."/>
        </authorList>
    </citation>
    <scope>NUCLEOTIDE SEQUENCE [LARGE SCALE GENOMIC DNA]</scope>
    <source>
        <strain evidence="3">DK1622</strain>
    </source>
</reference>
<protein>
    <submittedName>
        <fullName evidence="2">Uncharacterized protein</fullName>
    </submittedName>
</protein>
<dbReference type="Proteomes" id="UP000002402">
    <property type="component" value="Chromosome"/>
</dbReference>
<feature type="region of interest" description="Disordered" evidence="1">
    <location>
        <begin position="1"/>
        <end position="90"/>
    </location>
</feature>
<dbReference type="AlphaFoldDB" id="Q1CY61"/>
<dbReference type="HOGENOM" id="CLU_2437744_0_0_7"/>
<feature type="compositionally biased region" description="Basic residues" evidence="1">
    <location>
        <begin position="1"/>
        <end position="27"/>
    </location>
</feature>
<dbReference type="EMBL" id="CP000113">
    <property type="protein sequence ID" value="ABF89118.1"/>
    <property type="molecule type" value="Genomic_DNA"/>
</dbReference>
<sequence>MPRGGGHRHALTARTRASRGPRFRAGARRQPATNMARCRAGRMRAVAPAPKRRKSSSTPSLKMTPSDAIRDSSTSSRSSVTSPITRLAPE</sequence>